<evidence type="ECO:0000313" key="1">
    <source>
        <dbReference type="EMBL" id="TDS55888.1"/>
    </source>
</evidence>
<gene>
    <name evidence="1" type="ORF">C8P70_1213</name>
</gene>
<dbReference type="InterPro" id="IPR003718">
    <property type="entry name" value="OsmC/Ohr_fam"/>
</dbReference>
<reference evidence="1 2" key="1">
    <citation type="submission" date="2019-03" db="EMBL/GenBank/DDBJ databases">
        <title>Genomic Encyclopedia of Archaeal and Bacterial Type Strains, Phase II (KMG-II): from individual species to whole genera.</title>
        <authorList>
            <person name="Goeker M."/>
        </authorList>
    </citation>
    <scope>NUCLEOTIDE SEQUENCE [LARGE SCALE GENOMIC DNA]</scope>
    <source>
        <strain evidence="1 2">DSM 28213</strain>
    </source>
</reference>
<dbReference type="Proteomes" id="UP000295215">
    <property type="component" value="Unassembled WGS sequence"/>
</dbReference>
<proteinExistence type="predicted"/>
<dbReference type="SUPFAM" id="SSF82784">
    <property type="entry name" value="OsmC-like"/>
    <property type="match status" value="1"/>
</dbReference>
<dbReference type="OrthoDB" id="9791538at2"/>
<evidence type="ECO:0000313" key="2">
    <source>
        <dbReference type="Proteomes" id="UP000295215"/>
    </source>
</evidence>
<protein>
    <submittedName>
        <fullName evidence="1">OsmC-like protein</fullName>
    </submittedName>
</protein>
<sequence length="150" mass="16561">MGKKVVKVLGFSARERQFAIKTANVSFTVKDGRELVREVNASSEELLLARLAGSIHSVGNLLGSTLKLDLKSIQIEVSGELDSNLQDEVNGVEKFKRVDIIVKPTTPASIVLLKEWMDAIKSACPIFSMFKEKTPTVLTLVKEYDRVKVA</sequence>
<accession>A0A4R7ERA2</accession>
<comment type="caution">
    <text evidence="1">The sequence shown here is derived from an EMBL/GenBank/DDBJ whole genome shotgun (WGS) entry which is preliminary data.</text>
</comment>
<dbReference type="Gene3D" id="3.30.300.20">
    <property type="match status" value="1"/>
</dbReference>
<dbReference type="RefSeq" id="WP_133713076.1">
    <property type="nucleotide sequence ID" value="NZ_SOAG01000021.1"/>
</dbReference>
<keyword evidence="2" id="KW-1185">Reference proteome</keyword>
<dbReference type="EMBL" id="SOAG01000021">
    <property type="protein sequence ID" value="TDS55888.1"/>
    <property type="molecule type" value="Genomic_DNA"/>
</dbReference>
<dbReference type="Pfam" id="PF02566">
    <property type="entry name" value="OsmC"/>
    <property type="match status" value="1"/>
</dbReference>
<organism evidence="1 2">
    <name type="scientific">Myroides indicus</name>
    <dbReference type="NCBI Taxonomy" id="1323422"/>
    <lineage>
        <taxon>Bacteria</taxon>
        <taxon>Pseudomonadati</taxon>
        <taxon>Bacteroidota</taxon>
        <taxon>Flavobacteriia</taxon>
        <taxon>Flavobacteriales</taxon>
        <taxon>Flavobacteriaceae</taxon>
        <taxon>Myroides</taxon>
    </lineage>
</organism>
<dbReference type="AlphaFoldDB" id="A0A4R7ERA2"/>
<dbReference type="InterPro" id="IPR036102">
    <property type="entry name" value="OsmC/Ohrsf"/>
</dbReference>
<dbReference type="InterPro" id="IPR015946">
    <property type="entry name" value="KH_dom-like_a/b"/>
</dbReference>
<name>A0A4R7ERA2_9FLAO</name>